<dbReference type="EC" id="2.3.2.27" evidence="2"/>
<dbReference type="EMBL" id="MINH01000019">
    <property type="protein sequence ID" value="POG09849.1"/>
    <property type="molecule type" value="Genomic_DNA"/>
</dbReference>
<evidence type="ECO:0000313" key="8">
    <source>
        <dbReference type="EMBL" id="POG09849.1"/>
    </source>
</evidence>
<dbReference type="InterPro" id="IPR001611">
    <property type="entry name" value="Leu-rich_rpt"/>
</dbReference>
<proteinExistence type="inferred from homology"/>
<comment type="catalytic activity">
    <reaction evidence="1">
        <text>S-ubiquitinyl-[E2 ubiquitin-conjugating enzyme]-L-cysteine + [acceptor protein]-L-lysine = [E2 ubiquitin-conjugating enzyme]-L-cysteine + N(6)-ubiquitinyl-[acceptor protein]-L-lysine.</text>
        <dbReference type="EC" id="2.3.2.27"/>
    </reaction>
</comment>
<dbReference type="SMART" id="SM00369">
    <property type="entry name" value="LRR_TYP"/>
    <property type="match status" value="3"/>
</dbReference>
<reference evidence="8 9" key="1">
    <citation type="submission" date="2016-08" db="EMBL/GenBank/DDBJ databases">
        <authorList>
            <person name="Seilhamer J.J."/>
        </authorList>
    </citation>
    <scope>NUCLEOTIDE SEQUENCE [LARGE SCALE GENOMIC DNA]</scope>
    <source>
        <strain evidence="8 9">KH-21-114</strain>
    </source>
</reference>
<dbReference type="InterPro" id="IPR050216">
    <property type="entry name" value="LRR_domain-containing"/>
</dbReference>
<dbReference type="RefSeq" id="WP_103446654.1">
    <property type="nucleotide sequence ID" value="NZ_MINH01000019.1"/>
</dbReference>
<dbReference type="SUPFAM" id="SSF52058">
    <property type="entry name" value="L domain-like"/>
    <property type="match status" value="1"/>
</dbReference>
<dbReference type="Proteomes" id="UP000237230">
    <property type="component" value="Unassembled WGS sequence"/>
</dbReference>
<keyword evidence="3" id="KW-0433">Leucine-rich repeat</keyword>
<evidence type="ECO:0000256" key="6">
    <source>
        <dbReference type="PROSITE-ProRule" id="PRU01398"/>
    </source>
</evidence>
<comment type="PTM">
    <text evidence="6">Ubiquitinated in the presence of host E1 ubiquitin-activating enzyme, E2 ubiquitin-conjugating enzyme and ubiquitin.</text>
</comment>
<keyword evidence="5" id="KW-0843">Virulence</keyword>
<evidence type="ECO:0000256" key="4">
    <source>
        <dbReference type="ARBA" id="ARBA00022737"/>
    </source>
</evidence>
<dbReference type="PANTHER" id="PTHR48051">
    <property type="match status" value="1"/>
</dbReference>
<organism evidence="8 9">
    <name type="scientific">Pseudomonas putida</name>
    <name type="common">Arthrobacter siderocapsulatus</name>
    <dbReference type="NCBI Taxonomy" id="303"/>
    <lineage>
        <taxon>Bacteria</taxon>
        <taxon>Pseudomonadati</taxon>
        <taxon>Pseudomonadota</taxon>
        <taxon>Gammaproteobacteria</taxon>
        <taxon>Pseudomonadales</taxon>
        <taxon>Pseudomonadaceae</taxon>
        <taxon>Pseudomonas</taxon>
    </lineage>
</organism>
<keyword evidence="4" id="KW-0677">Repeat</keyword>
<evidence type="ECO:0000256" key="1">
    <source>
        <dbReference type="ARBA" id="ARBA00000900"/>
    </source>
</evidence>
<dbReference type="InterPro" id="IPR032675">
    <property type="entry name" value="LRR_dom_sf"/>
</dbReference>
<dbReference type="PROSITE" id="PS52053">
    <property type="entry name" value="NEL"/>
    <property type="match status" value="1"/>
</dbReference>
<dbReference type="GO" id="GO:0005576">
    <property type="term" value="C:extracellular region"/>
    <property type="evidence" value="ECO:0007669"/>
    <property type="project" value="UniProtKB-UniRule"/>
</dbReference>
<keyword evidence="6" id="KW-0964">Secreted</keyword>
<name>A0A2S3X337_PSEPU</name>
<dbReference type="PANTHER" id="PTHR48051:SF46">
    <property type="entry name" value="LEUCINE RICH REPEAT-CONTAINING DOMAIN PROTEIN"/>
    <property type="match status" value="1"/>
</dbReference>
<feature type="active site" description="Glycyl thioester intermediate" evidence="6">
    <location>
        <position position="1274"/>
    </location>
</feature>
<dbReference type="OrthoDB" id="1467561at2"/>
<dbReference type="Gene3D" id="3.80.10.10">
    <property type="entry name" value="Ribonuclease Inhibitor"/>
    <property type="match status" value="1"/>
</dbReference>
<evidence type="ECO:0000259" key="7">
    <source>
        <dbReference type="PROSITE" id="PS52053"/>
    </source>
</evidence>
<evidence type="ECO:0000256" key="5">
    <source>
        <dbReference type="ARBA" id="ARBA00023026"/>
    </source>
</evidence>
<dbReference type="Pfam" id="PF20178">
    <property type="entry name" value="ToxA_N"/>
    <property type="match status" value="1"/>
</dbReference>
<dbReference type="GO" id="GO:0005737">
    <property type="term" value="C:cytoplasm"/>
    <property type="evidence" value="ECO:0007669"/>
    <property type="project" value="TreeGrafter"/>
</dbReference>
<keyword evidence="6" id="KW-0833">Ubl conjugation pathway</keyword>
<protein>
    <recommendedName>
        <fullName evidence="2">RING-type E3 ubiquitin transferase</fullName>
        <ecNumber evidence="2">2.3.2.27</ecNumber>
    </recommendedName>
</protein>
<gene>
    <name evidence="8" type="ORF">BGP84_08925</name>
</gene>
<accession>A0A2S3X337</accession>
<feature type="domain" description="NEL" evidence="7">
    <location>
        <begin position="1184"/>
        <end position="1476"/>
    </location>
</feature>
<comment type="similarity">
    <text evidence="6">Belongs to the LRR-containing bacterial E3 ligase family.</text>
</comment>
<dbReference type="GO" id="GO:0016567">
    <property type="term" value="P:protein ubiquitination"/>
    <property type="evidence" value="ECO:0007669"/>
    <property type="project" value="InterPro"/>
</dbReference>
<sequence length="1476" mass="164979">MSNPVTKIDQFIEAKLPDWLKRASRGQIKALRTSLDAHHASQARLRGLTLELLPIPQFAEQHLVALLDKPLPDGQPFGQLEWLLVAPRFGRLPGSLQQTYEYSQKRENGLLRLMRNFAAGTTYYDGTGLVSPGRDQPLNGPLDAFIKECRELDIGTRYQEKLEQIFNPRTQAILVEDKRAGLKLAIELAALKGQISADVQIALREIADDGQAHRQEGLTADPCLLAALGQPVADGLLIPLRDSAKADRGIVLYLPSDPQQALRHFDNRVSLESALANLLQKADYRQYFTQLVSLEHRADFVTLLDTRLKDAQPDLEVEGRKQPDNIFSQLAALQIQRVKDDARVLLVTSADADSAAVRARHAKWEAAGLDLVNLAGFFIPVVGGLLLGQLVAQTCLEVFEGVRDWSRGRQHEALGHLLGVAETLAATAATVVGVSYVRSAFVASLEPVSLGKGGGRLWCFDAENYRSSPSDIDLLEDGRYGAGGRGWIQVDGRYQEVHQPVPDGPYRLRHVAGDGSYGPVVLYNGERGWRLLREHPLAWEEPVRMLDALWPQHPPIDQLQSEHILQVAGVDEDELRGVLVENRPAPVNLRYALRAFQAHARIETFFKRIRLKALMPADSELLAWSEGRAGGGSGLEQVLAHEVELRPQLFAHLTQQPFAQDPLSVLVARDFPGLPSSYMSEVLRQATDLERDMAKVEGRLPISCADNAHSLLRLARLNRALAGLYLSTGYCDDTGELVLALLDGLELEGVSIDLREGTVDGRSIKRVGNGGQGEQDRLLVRSNGRFQIYNGLGEEQVFKPADPGCIFEAIYAALSPEQQAANVSTGQLREQLLALLPASHWGISRMLRRPEQRPWFNPGRRLDDGRVGYPLSGHPSAGPRSEQAIIRDQLRALYPGLNEQAIEDELARLQQGERPVLERLVELQDDHDQLVQHLNRWVSAELQEGRQNARRLTADSILRAWRLQGEIVPASAGQAQGQRLSLRGSHLRTLPQLPPQIDFHRITMLSVSDTQVSDVPVDFLRPFTAVTDLNLSSNHLLLMPTGIAHLPQIRVLRLAHNQIRLNAQAVEILHGLPNLVHLDLSHNRLEGLDLRLHHLSQLTTLNLRHCRLGGWPERLELCGLLERADLRDNSIRTVPQEIQQMPYAFRRVMLVQGNPLSAMQLRQLYALEVVEEHGHLPEASGPVDLARARTLWVAHVDAAVQAGREALWQRLLDQPGSSGLFRLLARLEFTADYEQAGEGRTALAEGVWTLLEALDEDPVLCQRVLVRASLPSSCLDAVASRFSALQVLVRQAQAETEALNPENRSVLLELGRQLFRLEQLEGVAYRDGRQRQVAGEHFDQFALGLAYRVQLRSRLNLPFQPHAMRYPDTAELTATQAEAALRRVEQAQTLETLTDNLSQREFWRRYLRQQHVLMFEAISTDYNQRSIQLQTERPGLSAEQYDERLSQLRRQEVDDVERLVSSLTESYLRAGERAEG</sequence>
<comment type="caution">
    <text evidence="8">The sequence shown here is derived from an EMBL/GenBank/DDBJ whole genome shotgun (WGS) entry which is preliminary data.</text>
</comment>
<dbReference type="PROSITE" id="PS51450">
    <property type="entry name" value="LRR"/>
    <property type="match status" value="1"/>
</dbReference>
<keyword evidence="6" id="KW-0832">Ubl conjugation</keyword>
<dbReference type="Pfam" id="PF14496">
    <property type="entry name" value="NEL"/>
    <property type="match status" value="1"/>
</dbReference>
<dbReference type="InterPro" id="IPR003591">
    <property type="entry name" value="Leu-rich_rpt_typical-subtyp"/>
</dbReference>
<keyword evidence="6" id="KW-0808">Transferase</keyword>
<dbReference type="Gene3D" id="1.20.58.360">
    <property type="entry name" value="Shigella T3SS effector IpaH defines"/>
    <property type="match status" value="1"/>
</dbReference>
<reference evidence="8 9" key="2">
    <citation type="submission" date="2018-03" db="EMBL/GenBank/DDBJ databases">
        <title>Draft genome of Pseudomonas putida strain KH-21-114.</title>
        <authorList>
            <person name="Yoshizawa S."/>
            <person name="Khan N.H."/>
            <person name="Nishimura M."/>
            <person name="Chiura H.X."/>
            <person name="Ogura Y."/>
            <person name="Hayashi T."/>
            <person name="Kogure K."/>
        </authorList>
    </citation>
    <scope>NUCLEOTIDE SEQUENCE [LARGE SCALE GENOMIC DNA]</scope>
    <source>
        <strain evidence="8 9">KH-21-114</strain>
    </source>
</reference>
<dbReference type="InterPro" id="IPR029487">
    <property type="entry name" value="NEL_dom"/>
</dbReference>
<dbReference type="GO" id="GO:0061630">
    <property type="term" value="F:ubiquitin protein ligase activity"/>
    <property type="evidence" value="ECO:0007669"/>
    <property type="project" value="UniProtKB-EC"/>
</dbReference>
<keyword evidence="6" id="KW-1035">Host cytoplasm</keyword>
<evidence type="ECO:0000256" key="3">
    <source>
        <dbReference type="ARBA" id="ARBA00022614"/>
    </source>
</evidence>
<evidence type="ECO:0000313" key="9">
    <source>
        <dbReference type="Proteomes" id="UP000237230"/>
    </source>
</evidence>
<evidence type="ECO:0000256" key="2">
    <source>
        <dbReference type="ARBA" id="ARBA00012483"/>
    </source>
</evidence>
<dbReference type="InterPro" id="IPR046673">
    <property type="entry name" value="ToxA_N"/>
</dbReference>